<dbReference type="PANTHER" id="PTHR32552:SF84">
    <property type="entry name" value="TONB-DEPENDENT RECEPTOR-RELATED"/>
    <property type="match status" value="1"/>
</dbReference>
<evidence type="ECO:0000256" key="7">
    <source>
        <dbReference type="ARBA" id="ARBA00023136"/>
    </source>
</evidence>
<name>A0AAE4G978_9BURK</name>
<keyword evidence="5 10" id="KW-0812">Transmembrane</keyword>
<organism evidence="15">
    <name type="scientific">Herbaspirillum huttiense subsp. nephrolepidis</name>
    <dbReference type="NCBI Taxonomy" id="3075126"/>
    <lineage>
        <taxon>Bacteria</taxon>
        <taxon>Pseudomonadati</taxon>
        <taxon>Pseudomonadota</taxon>
        <taxon>Betaproteobacteria</taxon>
        <taxon>Burkholderiales</taxon>
        <taxon>Oxalobacteraceae</taxon>
        <taxon>Herbaspirillum</taxon>
    </lineage>
</organism>
<evidence type="ECO:0000256" key="8">
    <source>
        <dbReference type="ARBA" id="ARBA00023170"/>
    </source>
</evidence>
<evidence type="ECO:0000256" key="6">
    <source>
        <dbReference type="ARBA" id="ARBA00023077"/>
    </source>
</evidence>
<gene>
    <name evidence="15" type="ORF">RJN63_14720</name>
</gene>
<comment type="similarity">
    <text evidence="2 10 11">Belongs to the TonB-dependent receptor family.</text>
</comment>
<dbReference type="Gene3D" id="2.170.130.10">
    <property type="entry name" value="TonB-dependent receptor, plug domain"/>
    <property type="match status" value="1"/>
</dbReference>
<keyword evidence="9 10" id="KW-0998">Cell outer membrane</keyword>
<protein>
    <submittedName>
        <fullName evidence="15">TonB-dependent receptor</fullName>
    </submittedName>
</protein>
<dbReference type="InterPro" id="IPR037066">
    <property type="entry name" value="Plug_dom_sf"/>
</dbReference>
<dbReference type="InterPro" id="IPR036942">
    <property type="entry name" value="Beta-barrel_TonB_sf"/>
</dbReference>
<feature type="chain" id="PRO_5042189541" evidence="12">
    <location>
        <begin position="44"/>
        <end position="726"/>
    </location>
</feature>
<dbReference type="PROSITE" id="PS52016">
    <property type="entry name" value="TONB_DEPENDENT_REC_3"/>
    <property type="match status" value="1"/>
</dbReference>
<comment type="subcellular location">
    <subcellularLocation>
        <location evidence="1 10">Cell outer membrane</location>
        <topology evidence="1 10">Multi-pass membrane protein</topology>
    </subcellularLocation>
</comment>
<evidence type="ECO:0000256" key="5">
    <source>
        <dbReference type="ARBA" id="ARBA00022692"/>
    </source>
</evidence>
<dbReference type="InterPro" id="IPR000531">
    <property type="entry name" value="Beta-barrel_TonB"/>
</dbReference>
<evidence type="ECO:0000313" key="15">
    <source>
        <dbReference type="EMBL" id="MDT0338096.1"/>
    </source>
</evidence>
<dbReference type="SUPFAM" id="SSF56935">
    <property type="entry name" value="Porins"/>
    <property type="match status" value="1"/>
</dbReference>
<proteinExistence type="inferred from homology"/>
<dbReference type="Pfam" id="PF07715">
    <property type="entry name" value="Plug"/>
    <property type="match status" value="1"/>
</dbReference>
<dbReference type="InterPro" id="IPR012910">
    <property type="entry name" value="Plug_dom"/>
</dbReference>
<evidence type="ECO:0000256" key="11">
    <source>
        <dbReference type="RuleBase" id="RU003357"/>
    </source>
</evidence>
<dbReference type="GO" id="GO:0009279">
    <property type="term" value="C:cell outer membrane"/>
    <property type="evidence" value="ECO:0007669"/>
    <property type="project" value="UniProtKB-SubCell"/>
</dbReference>
<evidence type="ECO:0000256" key="10">
    <source>
        <dbReference type="PROSITE-ProRule" id="PRU01360"/>
    </source>
</evidence>
<evidence type="ECO:0000256" key="9">
    <source>
        <dbReference type="ARBA" id="ARBA00023237"/>
    </source>
</evidence>
<keyword evidence="3 10" id="KW-0813">Transport</keyword>
<feature type="domain" description="TonB-dependent receptor plug" evidence="14">
    <location>
        <begin position="78"/>
        <end position="180"/>
    </location>
</feature>
<reference evidence="15" key="1">
    <citation type="submission" date="2023-02" db="EMBL/GenBank/DDBJ databases">
        <title>Description of Herbaspirillum huttiense subsp. nephrolepsisexaltata and Herbaspirillum huttiense subsp. lycopersicon.</title>
        <authorList>
            <person name="Poudel M."/>
            <person name="Sharma A."/>
            <person name="Goss E."/>
            <person name="Tapia J.H."/>
            <person name="Harmon C.M."/>
            <person name="Jones J.B."/>
        </authorList>
    </citation>
    <scope>NUCLEOTIDE SEQUENCE</scope>
    <source>
        <strain evidence="15">NC40101</strain>
    </source>
</reference>
<evidence type="ECO:0000256" key="4">
    <source>
        <dbReference type="ARBA" id="ARBA00022452"/>
    </source>
</evidence>
<keyword evidence="8 15" id="KW-0675">Receptor</keyword>
<keyword evidence="12" id="KW-0732">Signal</keyword>
<dbReference type="Gene3D" id="2.40.170.20">
    <property type="entry name" value="TonB-dependent receptor, beta-barrel domain"/>
    <property type="match status" value="1"/>
</dbReference>
<dbReference type="CDD" id="cd01347">
    <property type="entry name" value="ligand_gated_channel"/>
    <property type="match status" value="1"/>
</dbReference>
<dbReference type="InterPro" id="IPR010105">
    <property type="entry name" value="TonB_sidphr_rcpt"/>
</dbReference>
<evidence type="ECO:0000259" key="13">
    <source>
        <dbReference type="Pfam" id="PF00593"/>
    </source>
</evidence>
<accession>A0AAE4G978</accession>
<evidence type="ECO:0000256" key="3">
    <source>
        <dbReference type="ARBA" id="ARBA00022448"/>
    </source>
</evidence>
<keyword evidence="6 11" id="KW-0798">TonB box</keyword>
<dbReference type="InterPro" id="IPR039426">
    <property type="entry name" value="TonB-dep_rcpt-like"/>
</dbReference>
<dbReference type="Pfam" id="PF00593">
    <property type="entry name" value="TonB_dep_Rec_b-barrel"/>
    <property type="match status" value="1"/>
</dbReference>
<keyword evidence="7 10" id="KW-0472">Membrane</keyword>
<evidence type="ECO:0000256" key="12">
    <source>
        <dbReference type="SAM" id="SignalP"/>
    </source>
</evidence>
<dbReference type="PANTHER" id="PTHR32552">
    <property type="entry name" value="FERRICHROME IRON RECEPTOR-RELATED"/>
    <property type="match status" value="1"/>
</dbReference>
<dbReference type="RefSeq" id="WP_310837802.1">
    <property type="nucleotide sequence ID" value="NZ_JAVLSM010000008.1"/>
</dbReference>
<feature type="signal peptide" evidence="12">
    <location>
        <begin position="1"/>
        <end position="43"/>
    </location>
</feature>
<evidence type="ECO:0000256" key="2">
    <source>
        <dbReference type="ARBA" id="ARBA00009810"/>
    </source>
</evidence>
<dbReference type="AlphaFoldDB" id="A0AAE4G978"/>
<comment type="caution">
    <text evidence="15">The sequence shown here is derived from an EMBL/GenBank/DDBJ whole genome shotgun (WGS) entry which is preliminary data.</text>
</comment>
<keyword evidence="4 10" id="KW-1134">Transmembrane beta strand</keyword>
<feature type="domain" description="TonB-dependent receptor-like beta-barrel" evidence="13">
    <location>
        <begin position="272"/>
        <end position="694"/>
    </location>
</feature>
<evidence type="ECO:0000256" key="1">
    <source>
        <dbReference type="ARBA" id="ARBA00004571"/>
    </source>
</evidence>
<dbReference type="NCBIfam" id="TIGR01783">
    <property type="entry name" value="TonB-siderophor"/>
    <property type="match status" value="1"/>
</dbReference>
<dbReference type="GO" id="GO:0038023">
    <property type="term" value="F:signaling receptor activity"/>
    <property type="evidence" value="ECO:0007669"/>
    <property type="project" value="InterPro"/>
</dbReference>
<sequence length="726" mass="79743">MTKKSRPRPLAYPARSLPAQLRRTIAYAPYALPLLCLAAPVQAEESANALPAITINAQSPLPLQNQVSVGSNLDLTPLQTPASVTVINRQQLEERGDASITDAITRAPGYSALGHPGNSGSALSARGFTDATSVMRLYDGLRQYGGVGVSFPFDTWNIDRIEVLSGPASVIYGDGAIGGVVNVIPKKPTRGKIENEIETTIGTHHTRRLGLGSGGAINEMLSYRVDIAGDRSDGWVDRGNTNNLNLSGALRLDVNRDLFVQLSYAQGHQRPMAYFGTPLINGQQVDALRERNYNVADGTIDYKDRWAQLEAQWTPDADTTLRTRLYQINSNRYWRNAESYVYNKTTGLVDRGDATEIRHDQSQTGVTTDATFKGHLAGLKNQVSVGFDINSTSFTHTNNTYNGSFSSVNPYSFDPGSYASGVGIPAFLPRFRARASQYSVFSEDKLDLTEKLSVLAGLRFDHADVSRTDLTGGTGGFDQGFSNLGWRLGTVYAITPDLSVYGQYSKAAAPVSSMLFMSKANSKFKLSTGRQIEAGIKQVFWDKRGEWSLALYDIRKNDLLTRDPANPSVSVQVGQQSSRGIEASLSLAFAEQWRLNANATVLRARFDDFTESVSGAAVSRAGKVPTNVPERLANVWLSWNFLPAWTASGGLQYVGQRYADNANTIRLPSYTTTDLALQWKATQATTVTLRANNVFDKRYFTTAYYTTTQWLYGPEREVQLTLNHRF</sequence>
<evidence type="ECO:0000259" key="14">
    <source>
        <dbReference type="Pfam" id="PF07715"/>
    </source>
</evidence>
<dbReference type="GO" id="GO:0015891">
    <property type="term" value="P:siderophore transport"/>
    <property type="evidence" value="ECO:0007669"/>
    <property type="project" value="InterPro"/>
</dbReference>
<dbReference type="EMBL" id="JAVRAA010000007">
    <property type="protein sequence ID" value="MDT0338096.1"/>
    <property type="molecule type" value="Genomic_DNA"/>
</dbReference>
<dbReference type="GO" id="GO:0015344">
    <property type="term" value="F:siderophore uptake transmembrane transporter activity"/>
    <property type="evidence" value="ECO:0007669"/>
    <property type="project" value="TreeGrafter"/>
</dbReference>